<dbReference type="RefSeq" id="WP_183498108.1">
    <property type="nucleotide sequence ID" value="NZ_BAABCO010000003.1"/>
</dbReference>
<reference evidence="3 4" key="1">
    <citation type="submission" date="2020-08" db="EMBL/GenBank/DDBJ databases">
        <title>Sequencing the genomes of 1000 actinobacteria strains.</title>
        <authorList>
            <person name="Klenk H.-P."/>
        </authorList>
    </citation>
    <scope>NUCLEOTIDE SEQUENCE [LARGE SCALE GENOMIC DNA]</scope>
    <source>
        <strain evidence="3 4">DSM 19600</strain>
    </source>
</reference>
<dbReference type="PANTHER" id="PTHR24320">
    <property type="entry name" value="RETINOL DEHYDROGENASE"/>
    <property type="match status" value="1"/>
</dbReference>
<dbReference type="PRINTS" id="PR00081">
    <property type="entry name" value="GDHRDH"/>
</dbReference>
<organism evidence="3 4">
    <name type="scientific">Microbacterium invictum</name>
    <dbReference type="NCBI Taxonomy" id="515415"/>
    <lineage>
        <taxon>Bacteria</taxon>
        <taxon>Bacillati</taxon>
        <taxon>Actinomycetota</taxon>
        <taxon>Actinomycetes</taxon>
        <taxon>Micrococcales</taxon>
        <taxon>Microbacteriaceae</taxon>
        <taxon>Microbacterium</taxon>
    </lineage>
</organism>
<comment type="caution">
    <text evidence="3">The sequence shown here is derived from an EMBL/GenBank/DDBJ whole genome shotgun (WGS) entry which is preliminary data.</text>
</comment>
<dbReference type="InterPro" id="IPR020904">
    <property type="entry name" value="Sc_DH/Rdtase_CS"/>
</dbReference>
<keyword evidence="2" id="KW-0560">Oxidoreductase</keyword>
<dbReference type="InterPro" id="IPR036291">
    <property type="entry name" value="NAD(P)-bd_dom_sf"/>
</dbReference>
<protein>
    <submittedName>
        <fullName evidence="3">NAD(P)-dependent dehydrogenase (Short-subunit alcohol dehydrogenase family)</fullName>
    </submittedName>
</protein>
<accession>A0AA40SLN3</accession>
<comment type="similarity">
    <text evidence="1">Belongs to the short-chain dehydrogenases/reductases (SDR) family.</text>
</comment>
<dbReference type="Gene3D" id="3.40.50.720">
    <property type="entry name" value="NAD(P)-binding Rossmann-like Domain"/>
    <property type="match status" value="1"/>
</dbReference>
<dbReference type="Proteomes" id="UP000549113">
    <property type="component" value="Unassembled WGS sequence"/>
</dbReference>
<evidence type="ECO:0000313" key="3">
    <source>
        <dbReference type="EMBL" id="MBB4138390.1"/>
    </source>
</evidence>
<name>A0AA40SLN3_9MICO</name>
<dbReference type="PANTHER" id="PTHR24320:SF152">
    <property type="entry name" value="SHORT-CHAIN DEHYDROGENASE_REDUCTASE FAMILY PROTEIN"/>
    <property type="match status" value="1"/>
</dbReference>
<sequence length="308" mass="32804">MAWASRSARTVTLPDLHGNTALVTGASDGVGLEIARALAAAGCDVLMPVRNRNKGEIAATRIRASAPDADLSLLDLDLARLESVYALADLLCQEAAPIDVLVLNAGIVMLGDRERHVTEDGFELHFQTNYLGHVALTLGILPLLEAARARVVVQCSLAARVIGLEHHDLQLEGRYTALRAYGSSKVALGLFGTELARHTIARQWGLTVHLCHPGIAPRTAIAPIIRRRHEHGVLGLVMNGIGNSPERAAQPALMAVTTAAEPPAMFAPSGLGQLSGAAARIRTPASISDGHEGARLWDWTRSVLRPDR</sequence>
<gene>
    <name evidence="3" type="ORF">BKA10_000184</name>
</gene>
<dbReference type="GO" id="GO:0016491">
    <property type="term" value="F:oxidoreductase activity"/>
    <property type="evidence" value="ECO:0007669"/>
    <property type="project" value="UniProtKB-KW"/>
</dbReference>
<evidence type="ECO:0000313" key="4">
    <source>
        <dbReference type="Proteomes" id="UP000549113"/>
    </source>
</evidence>
<dbReference type="AlphaFoldDB" id="A0AA40SLN3"/>
<evidence type="ECO:0000256" key="2">
    <source>
        <dbReference type="ARBA" id="ARBA00023002"/>
    </source>
</evidence>
<proteinExistence type="inferred from homology"/>
<dbReference type="SUPFAM" id="SSF51735">
    <property type="entry name" value="NAD(P)-binding Rossmann-fold domains"/>
    <property type="match status" value="1"/>
</dbReference>
<dbReference type="Pfam" id="PF00106">
    <property type="entry name" value="adh_short"/>
    <property type="match status" value="1"/>
</dbReference>
<keyword evidence="4" id="KW-1185">Reference proteome</keyword>
<dbReference type="PROSITE" id="PS00061">
    <property type="entry name" value="ADH_SHORT"/>
    <property type="match status" value="1"/>
</dbReference>
<dbReference type="EMBL" id="JACIFH010000001">
    <property type="protein sequence ID" value="MBB4138390.1"/>
    <property type="molecule type" value="Genomic_DNA"/>
</dbReference>
<evidence type="ECO:0000256" key="1">
    <source>
        <dbReference type="ARBA" id="ARBA00006484"/>
    </source>
</evidence>
<dbReference type="NCBIfam" id="NF004513">
    <property type="entry name" value="PRK05854.1"/>
    <property type="match status" value="1"/>
</dbReference>
<dbReference type="InterPro" id="IPR002347">
    <property type="entry name" value="SDR_fam"/>
</dbReference>